<protein>
    <recommendedName>
        <fullName evidence="1">Polysaccharide pyruvyl transferase domain-containing protein</fullName>
    </recommendedName>
</protein>
<accession>B1WNL6</accession>
<evidence type="ECO:0000313" key="3">
    <source>
        <dbReference type="Proteomes" id="UP000001203"/>
    </source>
</evidence>
<dbReference type="HOGENOM" id="CLU_686833_0_0_3"/>
<organism evidence="2 3">
    <name type="scientific">Crocosphaera subtropica (strain ATCC 51142 / BH68)</name>
    <name type="common">Cyanothece sp. (strain ATCC 51142)</name>
    <dbReference type="NCBI Taxonomy" id="43989"/>
    <lineage>
        <taxon>Bacteria</taxon>
        <taxon>Bacillati</taxon>
        <taxon>Cyanobacteriota</taxon>
        <taxon>Cyanophyceae</taxon>
        <taxon>Oscillatoriophycideae</taxon>
        <taxon>Chroococcales</taxon>
        <taxon>Aphanothecaceae</taxon>
        <taxon>Crocosphaera</taxon>
        <taxon>Crocosphaera subtropica</taxon>
    </lineage>
</organism>
<gene>
    <name evidence="2" type="ordered locus">cce_2095</name>
</gene>
<dbReference type="OrthoDB" id="446609at2"/>
<dbReference type="Pfam" id="PF04230">
    <property type="entry name" value="PS_pyruv_trans"/>
    <property type="match status" value="1"/>
</dbReference>
<proteinExistence type="predicted"/>
<dbReference type="AlphaFoldDB" id="B1WNL6"/>
<reference evidence="2 3" key="1">
    <citation type="journal article" date="2008" name="Proc. Natl. Acad. Sci. U.S.A.">
        <title>The genome of Cyanothece 51142, a unicellular diazotrophic cyanobacterium important in the marine nitrogen cycle.</title>
        <authorList>
            <person name="Welsh E.A."/>
            <person name="Liberton M."/>
            <person name="Stoeckel J."/>
            <person name="Loh T."/>
            <person name="Elvitigala T."/>
            <person name="Wang C."/>
            <person name="Wollam A."/>
            <person name="Fulton R.S."/>
            <person name="Clifton S.W."/>
            <person name="Jacobs J.M."/>
            <person name="Aurora R."/>
            <person name="Ghosh B.K."/>
            <person name="Sherman L.A."/>
            <person name="Smith R.D."/>
            <person name="Wilson R.K."/>
            <person name="Pakrasi H.B."/>
        </authorList>
    </citation>
    <scope>NUCLEOTIDE SEQUENCE [LARGE SCALE GENOMIC DNA]</scope>
    <source>
        <strain evidence="3">ATCC 51142 / BH68</strain>
    </source>
</reference>
<name>B1WNL6_CROS5</name>
<dbReference type="EMBL" id="CP000806">
    <property type="protein sequence ID" value="ACB51445.1"/>
    <property type="molecule type" value="Genomic_DNA"/>
</dbReference>
<dbReference type="Proteomes" id="UP000001203">
    <property type="component" value="Chromosome circular"/>
</dbReference>
<dbReference type="PANTHER" id="PTHR36836">
    <property type="entry name" value="COLANIC ACID BIOSYNTHESIS PROTEIN WCAK"/>
    <property type="match status" value="1"/>
</dbReference>
<dbReference type="PANTHER" id="PTHR36836:SF1">
    <property type="entry name" value="COLANIC ACID BIOSYNTHESIS PROTEIN WCAK"/>
    <property type="match status" value="1"/>
</dbReference>
<dbReference type="KEGG" id="cyt:cce_2095"/>
<evidence type="ECO:0000259" key="1">
    <source>
        <dbReference type="Pfam" id="PF04230"/>
    </source>
</evidence>
<feature type="domain" description="Polysaccharide pyruvyl transferase" evidence="1">
    <location>
        <begin position="14"/>
        <end position="350"/>
    </location>
</feature>
<dbReference type="RefSeq" id="WP_009546849.1">
    <property type="nucleotide sequence ID" value="NC_010546.1"/>
</dbReference>
<keyword evidence="3" id="KW-1185">Reference proteome</keyword>
<dbReference type="STRING" id="43989.cce_2095"/>
<dbReference type="InterPro" id="IPR007345">
    <property type="entry name" value="Polysacch_pyruvyl_Trfase"/>
</dbReference>
<dbReference type="eggNOG" id="COG2327">
    <property type="taxonomic scope" value="Bacteria"/>
</dbReference>
<sequence>MKILIENSGYPMTNMGDISMLQVAVSRLQSLWNNAVISVLTDRPDLLNKFCPGVRPLYVPSLPYTAFWFPCLSNRFYNLLPGVRPKHYFAELDWNLHQKFPQLTYPLLELKLKRLIQTNSKLSAFLTEIEAVDLVVATGGGYITDNFPEKTHRTLTILNLATWLNKPTIMLGQGLGPLKSQNLLTKAKLVLPRVNLIALREGRAGIPLLKSLGVSDEKVIVTGDDAIELAFQARSQQLGNGIGINLRVADYSMVDNDCFEQVKMAFREIAIQKNVPLIPIPIAHDPYKENDPQAIQKLLAGFDDYSDGGQTIDTPLKVIQQVQKCRVVVTGSYHAGVFALSQGIPIVGLAKSQYYKNKFLGLAEQFESGCQICLIKPDNLKYELITAINQAWILAEEVKNTLLESAHKQIKQGHLVYQKIHNTFIV</sequence>
<evidence type="ECO:0000313" key="2">
    <source>
        <dbReference type="EMBL" id="ACB51445.1"/>
    </source>
</evidence>